<reference evidence="4 5" key="1">
    <citation type="journal article" date="2015" name="BMC Genomics">
        <title>Comparative genomics and metabolic profiling of the genus Lysobacter.</title>
        <authorList>
            <person name="de Bruijn I."/>
            <person name="Cheng X."/>
            <person name="de Jager V."/>
            <person name="Exposito R.G."/>
            <person name="Watrous J."/>
            <person name="Patel N."/>
            <person name="Postma J."/>
            <person name="Dorrestein P.C."/>
            <person name="Kobayashi D."/>
            <person name="Raaijmakers J.M."/>
        </authorList>
    </citation>
    <scope>NUCLEOTIDE SEQUENCE [LARGE SCALE GENOMIC DNA]</scope>
    <source>
        <strain evidence="4 5">76</strain>
    </source>
</reference>
<dbReference type="InterPro" id="IPR010389">
    <property type="entry name" value="Urate_ox_N"/>
</dbReference>
<feature type="transmembrane region" description="Helical" evidence="2">
    <location>
        <begin position="112"/>
        <end position="129"/>
    </location>
</feature>
<feature type="region of interest" description="Disordered" evidence="1">
    <location>
        <begin position="314"/>
        <end position="339"/>
    </location>
</feature>
<accession>A0A0S2F5E1</accession>
<proteinExistence type="predicted"/>
<feature type="transmembrane region" description="Helical" evidence="2">
    <location>
        <begin position="186"/>
        <end position="205"/>
    </location>
</feature>
<feature type="transmembrane region" description="Helical" evidence="2">
    <location>
        <begin position="161"/>
        <end position="179"/>
    </location>
</feature>
<dbReference type="SUPFAM" id="SSF46626">
    <property type="entry name" value="Cytochrome c"/>
    <property type="match status" value="1"/>
</dbReference>
<feature type="transmembrane region" description="Helical" evidence="2">
    <location>
        <begin position="217"/>
        <end position="237"/>
    </location>
</feature>
<dbReference type="AlphaFoldDB" id="A0A0S2F5E1"/>
<dbReference type="GO" id="GO:0020037">
    <property type="term" value="F:heme binding"/>
    <property type="evidence" value="ECO:0007669"/>
    <property type="project" value="InterPro"/>
</dbReference>
<feature type="domain" description="Urate oxidase N-terminal" evidence="3">
    <location>
        <begin position="10"/>
        <end position="216"/>
    </location>
</feature>
<keyword evidence="2" id="KW-0812">Transmembrane</keyword>
<dbReference type="PATRIC" id="fig|84531.8.peg.532"/>
<sequence length="339" mass="37366">MAAPTASELEGLVWSFNQIRWLFFTGLVLFGLIYYRQPQAYLIDPGVLSMSGRAAIAFSLLGLLGAPLINEIINRIPLSYRRTYILCCAIHVLAWVYAYASKFSQHGAMIQIGAMLGVTITTNILWYLYPATREAVDALVRGERPDPEKKQLWDRRNHHSFLLPAVVFLMLSSHMGAVVRANGHAFLTIATVLVLSVISRFILEATHRNGGVMPSRFRWITACAAVTVGLGAGWLAWARNGAEQVRIERHAHGPATDNRPLLAEEIVLRRCAACHAAQPSYPGMASPPRGIVFTPDTLPRYAGQIAIAVGTERMPPGNATQMQPSERKALTEWATGHSR</sequence>
<evidence type="ECO:0000313" key="4">
    <source>
        <dbReference type="EMBL" id="ALN78669.1"/>
    </source>
</evidence>
<organism evidence="4 5">
    <name type="scientific">Lysobacter antibioticus</name>
    <dbReference type="NCBI Taxonomy" id="84531"/>
    <lineage>
        <taxon>Bacteria</taxon>
        <taxon>Pseudomonadati</taxon>
        <taxon>Pseudomonadota</taxon>
        <taxon>Gammaproteobacteria</taxon>
        <taxon>Lysobacterales</taxon>
        <taxon>Lysobacteraceae</taxon>
        <taxon>Lysobacter</taxon>
    </lineage>
</organism>
<dbReference type="Proteomes" id="UP000060787">
    <property type="component" value="Chromosome"/>
</dbReference>
<dbReference type="Pfam" id="PF06181">
    <property type="entry name" value="Urate_ox_N"/>
    <property type="match status" value="1"/>
</dbReference>
<evidence type="ECO:0000256" key="1">
    <source>
        <dbReference type="SAM" id="MobiDB-lite"/>
    </source>
</evidence>
<feature type="transmembrane region" description="Helical" evidence="2">
    <location>
        <begin position="81"/>
        <end position="100"/>
    </location>
</feature>
<keyword evidence="2" id="KW-1133">Transmembrane helix</keyword>
<feature type="transmembrane region" description="Helical" evidence="2">
    <location>
        <begin position="18"/>
        <end position="35"/>
    </location>
</feature>
<dbReference type="InterPro" id="IPR036909">
    <property type="entry name" value="Cyt_c-like_dom_sf"/>
</dbReference>
<name>A0A0S2F5E1_LYSAN</name>
<feature type="transmembrane region" description="Helical" evidence="2">
    <location>
        <begin position="47"/>
        <end position="69"/>
    </location>
</feature>
<protein>
    <submittedName>
        <fullName evidence="4">Cytochrome c family protein</fullName>
    </submittedName>
</protein>
<evidence type="ECO:0000259" key="3">
    <source>
        <dbReference type="Pfam" id="PF06181"/>
    </source>
</evidence>
<dbReference type="KEGG" id="lab:LA76x_0508"/>
<dbReference type="GO" id="GO:0009055">
    <property type="term" value="F:electron transfer activity"/>
    <property type="evidence" value="ECO:0007669"/>
    <property type="project" value="InterPro"/>
</dbReference>
<gene>
    <name evidence="4" type="ORF">LA76x_0508</name>
</gene>
<keyword evidence="2" id="KW-0472">Membrane</keyword>
<evidence type="ECO:0000256" key="2">
    <source>
        <dbReference type="SAM" id="Phobius"/>
    </source>
</evidence>
<evidence type="ECO:0000313" key="5">
    <source>
        <dbReference type="Proteomes" id="UP000060787"/>
    </source>
</evidence>
<keyword evidence="5" id="KW-1185">Reference proteome</keyword>
<dbReference type="EMBL" id="CP011129">
    <property type="protein sequence ID" value="ALN78669.1"/>
    <property type="molecule type" value="Genomic_DNA"/>
</dbReference>